<dbReference type="CDD" id="cd00075">
    <property type="entry name" value="HATPase"/>
    <property type="match status" value="1"/>
</dbReference>
<dbReference type="GO" id="GO:0000155">
    <property type="term" value="F:phosphorelay sensor kinase activity"/>
    <property type="evidence" value="ECO:0007669"/>
    <property type="project" value="InterPro"/>
</dbReference>
<dbReference type="RefSeq" id="WP_121255811.1">
    <property type="nucleotide sequence ID" value="NZ_RBIL01000002.1"/>
</dbReference>
<evidence type="ECO:0000256" key="2">
    <source>
        <dbReference type="ARBA" id="ARBA00004236"/>
    </source>
</evidence>
<sequence length="431" mass="45353">MTLRARVALAAAAAIALAVALLVIAVPKLLEGDLRGELDDRLRRQAAEVARLNATVPGQLTEAGALEGGGLFVQVVDPSARIVARSRALGGRVLPIDQTVLRDRQPRLTDARLGTDPVRVFTAPLGELGQGEASGGAVVVASDLGVVEHTVDRARVLIAICALVAALLAAALATWLTRRALRPLSRLNAGARAIGRSGDASKRLPEPPITDEVGELAHTLNGMLASLERAQEAEHRFVGDASHELRTPLTALRGNAAYLAKHGPDEAVVRDIADGAERLSALLDDLLALAREDAAAPIHGEPVRLADLAEAPVVTRDAWVRGERDALRRAVDNLVANARKHGTGAVTVTVGGDGTQAFIAVEDEGPGPEDPDRIFERFHRGPQARGEGSGLGLAIVKAIAERHGGRVEVDGSRFTLVVKELSRSARRTGQQ</sequence>
<dbReference type="GO" id="GO:0005886">
    <property type="term" value="C:plasma membrane"/>
    <property type="evidence" value="ECO:0007669"/>
    <property type="project" value="UniProtKB-SubCell"/>
</dbReference>
<dbReference type="OrthoDB" id="5242752at2"/>
<dbReference type="InterPro" id="IPR003660">
    <property type="entry name" value="HAMP_dom"/>
</dbReference>
<keyword evidence="9" id="KW-0902">Two-component regulatory system</keyword>
<dbReference type="InterPro" id="IPR003661">
    <property type="entry name" value="HisK_dim/P_dom"/>
</dbReference>
<dbReference type="PRINTS" id="PR00344">
    <property type="entry name" value="BCTRLSENSOR"/>
</dbReference>
<dbReference type="SUPFAM" id="SSF55874">
    <property type="entry name" value="ATPase domain of HSP90 chaperone/DNA topoisomerase II/histidine kinase"/>
    <property type="match status" value="1"/>
</dbReference>
<accession>A0A660L2B3</accession>
<evidence type="ECO:0000256" key="6">
    <source>
        <dbReference type="ARBA" id="ARBA00022692"/>
    </source>
</evidence>
<dbReference type="InterPro" id="IPR050428">
    <property type="entry name" value="TCS_sensor_his_kinase"/>
</dbReference>
<evidence type="ECO:0000256" key="3">
    <source>
        <dbReference type="ARBA" id="ARBA00012438"/>
    </source>
</evidence>
<comment type="subcellular location">
    <subcellularLocation>
        <location evidence="2">Cell membrane</location>
    </subcellularLocation>
</comment>
<dbReference type="PANTHER" id="PTHR45436">
    <property type="entry name" value="SENSOR HISTIDINE KINASE YKOH"/>
    <property type="match status" value="1"/>
</dbReference>
<proteinExistence type="predicted"/>
<dbReference type="InterPro" id="IPR036890">
    <property type="entry name" value="HATPase_C_sf"/>
</dbReference>
<dbReference type="Pfam" id="PF02518">
    <property type="entry name" value="HATPase_c"/>
    <property type="match status" value="1"/>
</dbReference>
<dbReference type="CDD" id="cd00082">
    <property type="entry name" value="HisKA"/>
    <property type="match status" value="1"/>
</dbReference>
<keyword evidence="7 14" id="KW-0418">Kinase</keyword>
<evidence type="ECO:0000256" key="7">
    <source>
        <dbReference type="ARBA" id="ARBA00022777"/>
    </source>
</evidence>
<name>A0A660L2B3_9ACTN</name>
<evidence type="ECO:0000256" key="1">
    <source>
        <dbReference type="ARBA" id="ARBA00000085"/>
    </source>
</evidence>
<dbReference type="PANTHER" id="PTHR45436:SF5">
    <property type="entry name" value="SENSOR HISTIDINE KINASE TRCS"/>
    <property type="match status" value="1"/>
</dbReference>
<feature type="transmembrane region" description="Helical" evidence="11">
    <location>
        <begin position="156"/>
        <end position="176"/>
    </location>
</feature>
<evidence type="ECO:0000256" key="9">
    <source>
        <dbReference type="ARBA" id="ARBA00023012"/>
    </source>
</evidence>
<dbReference type="InterPro" id="IPR005467">
    <property type="entry name" value="His_kinase_dom"/>
</dbReference>
<dbReference type="Gene3D" id="1.10.287.130">
    <property type="match status" value="1"/>
</dbReference>
<dbReference type="SMART" id="SM00388">
    <property type="entry name" value="HisKA"/>
    <property type="match status" value="1"/>
</dbReference>
<dbReference type="CDD" id="cd06225">
    <property type="entry name" value="HAMP"/>
    <property type="match status" value="1"/>
</dbReference>
<dbReference type="EC" id="2.7.13.3" evidence="3"/>
<dbReference type="Pfam" id="PF00672">
    <property type="entry name" value="HAMP"/>
    <property type="match status" value="1"/>
</dbReference>
<dbReference type="Gene3D" id="6.10.340.10">
    <property type="match status" value="1"/>
</dbReference>
<evidence type="ECO:0000256" key="10">
    <source>
        <dbReference type="ARBA" id="ARBA00023136"/>
    </source>
</evidence>
<keyword evidence="8 11" id="KW-1133">Transmembrane helix</keyword>
<dbReference type="SMART" id="SM00304">
    <property type="entry name" value="HAMP"/>
    <property type="match status" value="1"/>
</dbReference>
<reference evidence="14 15" key="1">
    <citation type="submission" date="2018-10" db="EMBL/GenBank/DDBJ databases">
        <title>Genomic Encyclopedia of Archaeal and Bacterial Type Strains, Phase II (KMG-II): from individual species to whole genera.</title>
        <authorList>
            <person name="Goeker M."/>
        </authorList>
    </citation>
    <scope>NUCLEOTIDE SEQUENCE [LARGE SCALE GENOMIC DNA]</scope>
    <source>
        <strain evidence="14 15">DSM 14954</strain>
    </source>
</reference>
<dbReference type="PROSITE" id="PS50109">
    <property type="entry name" value="HIS_KIN"/>
    <property type="match status" value="1"/>
</dbReference>
<dbReference type="SMART" id="SM00387">
    <property type="entry name" value="HATPase_c"/>
    <property type="match status" value="1"/>
</dbReference>
<evidence type="ECO:0000256" key="8">
    <source>
        <dbReference type="ARBA" id="ARBA00022989"/>
    </source>
</evidence>
<dbReference type="Gene3D" id="3.30.565.10">
    <property type="entry name" value="Histidine kinase-like ATPase, C-terminal domain"/>
    <property type="match status" value="1"/>
</dbReference>
<keyword evidence="15" id="KW-1185">Reference proteome</keyword>
<comment type="catalytic activity">
    <reaction evidence="1">
        <text>ATP + protein L-histidine = ADP + protein N-phospho-L-histidine.</text>
        <dbReference type="EC" id="2.7.13.3"/>
    </reaction>
</comment>
<comment type="caution">
    <text evidence="14">The sequence shown here is derived from an EMBL/GenBank/DDBJ whole genome shotgun (WGS) entry which is preliminary data.</text>
</comment>
<keyword evidence="4" id="KW-0597">Phosphoprotein</keyword>
<gene>
    <name evidence="14" type="ORF">C8N24_5365</name>
</gene>
<dbReference type="PROSITE" id="PS50885">
    <property type="entry name" value="HAMP"/>
    <property type="match status" value="1"/>
</dbReference>
<evidence type="ECO:0000259" key="13">
    <source>
        <dbReference type="PROSITE" id="PS50885"/>
    </source>
</evidence>
<evidence type="ECO:0000313" key="15">
    <source>
        <dbReference type="Proteomes" id="UP000278962"/>
    </source>
</evidence>
<dbReference type="SUPFAM" id="SSF158472">
    <property type="entry name" value="HAMP domain-like"/>
    <property type="match status" value="1"/>
</dbReference>
<keyword evidence="6 11" id="KW-0812">Transmembrane</keyword>
<evidence type="ECO:0000256" key="11">
    <source>
        <dbReference type="SAM" id="Phobius"/>
    </source>
</evidence>
<evidence type="ECO:0000256" key="4">
    <source>
        <dbReference type="ARBA" id="ARBA00022553"/>
    </source>
</evidence>
<evidence type="ECO:0000259" key="12">
    <source>
        <dbReference type="PROSITE" id="PS50109"/>
    </source>
</evidence>
<dbReference type="AlphaFoldDB" id="A0A660L2B3"/>
<dbReference type="InterPro" id="IPR036097">
    <property type="entry name" value="HisK_dim/P_sf"/>
</dbReference>
<dbReference type="Proteomes" id="UP000278962">
    <property type="component" value="Unassembled WGS sequence"/>
</dbReference>
<dbReference type="Pfam" id="PF00512">
    <property type="entry name" value="HisKA"/>
    <property type="match status" value="1"/>
</dbReference>
<dbReference type="InterPro" id="IPR003594">
    <property type="entry name" value="HATPase_dom"/>
</dbReference>
<dbReference type="EMBL" id="RBIL01000002">
    <property type="protein sequence ID" value="RKQ87344.1"/>
    <property type="molecule type" value="Genomic_DNA"/>
</dbReference>
<keyword evidence="10 11" id="KW-0472">Membrane</keyword>
<evidence type="ECO:0000313" key="14">
    <source>
        <dbReference type="EMBL" id="RKQ87344.1"/>
    </source>
</evidence>
<dbReference type="InterPro" id="IPR004358">
    <property type="entry name" value="Sig_transdc_His_kin-like_C"/>
</dbReference>
<feature type="domain" description="HAMP" evidence="13">
    <location>
        <begin position="178"/>
        <end position="232"/>
    </location>
</feature>
<dbReference type="SUPFAM" id="SSF47384">
    <property type="entry name" value="Homodimeric domain of signal transducing histidine kinase"/>
    <property type="match status" value="1"/>
</dbReference>
<feature type="domain" description="Histidine kinase" evidence="12">
    <location>
        <begin position="240"/>
        <end position="425"/>
    </location>
</feature>
<evidence type="ECO:0000256" key="5">
    <source>
        <dbReference type="ARBA" id="ARBA00022679"/>
    </source>
</evidence>
<protein>
    <recommendedName>
        <fullName evidence="3">histidine kinase</fullName>
        <ecNumber evidence="3">2.7.13.3</ecNumber>
    </recommendedName>
</protein>
<keyword evidence="5" id="KW-0808">Transferase</keyword>
<organism evidence="14 15">
    <name type="scientific">Solirubrobacter pauli</name>
    <dbReference type="NCBI Taxonomy" id="166793"/>
    <lineage>
        <taxon>Bacteria</taxon>
        <taxon>Bacillati</taxon>
        <taxon>Actinomycetota</taxon>
        <taxon>Thermoleophilia</taxon>
        <taxon>Solirubrobacterales</taxon>
        <taxon>Solirubrobacteraceae</taxon>
        <taxon>Solirubrobacter</taxon>
    </lineage>
</organism>